<comment type="subcellular location">
    <subcellularLocation>
        <location evidence="1">Secreted</location>
    </subcellularLocation>
</comment>
<reference evidence="5" key="1">
    <citation type="submission" date="2022-01" db="EMBL/GenBank/DDBJ databases">
        <authorList>
            <person name="King R."/>
        </authorList>
    </citation>
    <scope>NUCLEOTIDE SEQUENCE</scope>
</reference>
<feature type="domain" description="SCP" evidence="4">
    <location>
        <begin position="43"/>
        <end position="197"/>
    </location>
</feature>
<evidence type="ECO:0000259" key="4">
    <source>
        <dbReference type="SMART" id="SM00198"/>
    </source>
</evidence>
<gene>
    <name evidence="5" type="ORF">CHIRRI_LOCUS11244</name>
</gene>
<dbReference type="Pfam" id="PF00188">
    <property type="entry name" value="CAP"/>
    <property type="match status" value="1"/>
</dbReference>
<dbReference type="SMART" id="SM00198">
    <property type="entry name" value="SCP"/>
    <property type="match status" value="1"/>
</dbReference>
<dbReference type="InterPro" id="IPR035940">
    <property type="entry name" value="CAP_sf"/>
</dbReference>
<accession>A0A9N9S374</accession>
<organism evidence="5 6">
    <name type="scientific">Chironomus riparius</name>
    <dbReference type="NCBI Taxonomy" id="315576"/>
    <lineage>
        <taxon>Eukaryota</taxon>
        <taxon>Metazoa</taxon>
        <taxon>Ecdysozoa</taxon>
        <taxon>Arthropoda</taxon>
        <taxon>Hexapoda</taxon>
        <taxon>Insecta</taxon>
        <taxon>Pterygota</taxon>
        <taxon>Neoptera</taxon>
        <taxon>Endopterygota</taxon>
        <taxon>Diptera</taxon>
        <taxon>Nematocera</taxon>
        <taxon>Chironomoidea</taxon>
        <taxon>Chironomidae</taxon>
        <taxon>Chironominae</taxon>
        <taxon>Chironomus</taxon>
    </lineage>
</organism>
<dbReference type="InterPro" id="IPR014044">
    <property type="entry name" value="CAP_dom"/>
</dbReference>
<dbReference type="PROSITE" id="PS01009">
    <property type="entry name" value="CRISP_1"/>
    <property type="match status" value="1"/>
</dbReference>
<proteinExistence type="predicted"/>
<dbReference type="InterPro" id="IPR002413">
    <property type="entry name" value="V5_allergen-like"/>
</dbReference>
<dbReference type="Gene3D" id="3.40.33.10">
    <property type="entry name" value="CAP"/>
    <property type="match status" value="1"/>
</dbReference>
<dbReference type="Proteomes" id="UP001153620">
    <property type="component" value="Chromosome 3"/>
</dbReference>
<evidence type="ECO:0000256" key="1">
    <source>
        <dbReference type="ARBA" id="ARBA00004613"/>
    </source>
</evidence>
<reference evidence="5" key="2">
    <citation type="submission" date="2022-10" db="EMBL/GenBank/DDBJ databases">
        <authorList>
            <consortium name="ENA_rothamsted_submissions"/>
            <consortium name="culmorum"/>
            <person name="King R."/>
        </authorList>
    </citation>
    <scope>NUCLEOTIDE SEQUENCE</scope>
</reference>
<dbReference type="PRINTS" id="PR00838">
    <property type="entry name" value="V5ALLERGEN"/>
</dbReference>
<evidence type="ECO:0000313" key="5">
    <source>
        <dbReference type="EMBL" id="CAG9808402.1"/>
    </source>
</evidence>
<dbReference type="InterPro" id="IPR001283">
    <property type="entry name" value="CRISP-related"/>
</dbReference>
<keyword evidence="2" id="KW-0964">Secreted</keyword>
<dbReference type="PROSITE" id="PS01010">
    <property type="entry name" value="CRISP_2"/>
    <property type="match status" value="1"/>
</dbReference>
<dbReference type="SUPFAM" id="SSF55797">
    <property type="entry name" value="PR-1-like"/>
    <property type="match status" value="1"/>
</dbReference>
<dbReference type="PRINTS" id="PR00837">
    <property type="entry name" value="V5TPXLIKE"/>
</dbReference>
<dbReference type="EMBL" id="OU895879">
    <property type="protein sequence ID" value="CAG9808402.1"/>
    <property type="molecule type" value="Genomic_DNA"/>
</dbReference>
<dbReference type="PANTHER" id="PTHR10334">
    <property type="entry name" value="CYSTEINE-RICH SECRETORY PROTEIN-RELATED"/>
    <property type="match status" value="1"/>
</dbReference>
<name>A0A9N9S374_9DIPT</name>
<evidence type="ECO:0000256" key="2">
    <source>
        <dbReference type="ARBA" id="ARBA00022525"/>
    </source>
</evidence>
<feature type="region of interest" description="Disordered" evidence="3">
    <location>
        <begin position="319"/>
        <end position="348"/>
    </location>
</feature>
<sequence length="399" mass="46216">MKSMNNNWWRHLILQIFIIQHIVCIVNCVCRNGRILKQGITDEERRLILEEHNFLRQTVATGHVPGQPAAQNMQEMRWDDELAVRAQMWSNVCTFAHDPSRYLDRFIMGQNVGLLWSTIPLADDDGDFPSRVKNWFNEVQKYAWGAKWSVKTGHYSQLVWGDTNLVGCGFTYYQDTNNGLFNKIYVCNYGPGGNVLGAKPYQIGYPKCRNYGMSDSSKYPGLCKHQLGEDVVVNAGNEYVTLELNSINTQRKNSAAHYTYKTYNTEYDNKRMLGSSSSTSNSVPFYVNQHQRTQNYNSINNNIKIANNELHSFVKRQQQSSYHHQQQYNSNQASSSFPSSSASVVVGQRQSNFQQQNQQTTPFLQAYNQHIQQNMEKRPIDKNNPFQTYRWDQLFKNYV</sequence>
<evidence type="ECO:0000256" key="3">
    <source>
        <dbReference type="SAM" id="MobiDB-lite"/>
    </source>
</evidence>
<dbReference type="AlphaFoldDB" id="A0A9N9S374"/>
<dbReference type="OrthoDB" id="43654at2759"/>
<evidence type="ECO:0000313" key="6">
    <source>
        <dbReference type="Proteomes" id="UP001153620"/>
    </source>
</evidence>
<dbReference type="CDD" id="cd05380">
    <property type="entry name" value="CAP_euk"/>
    <property type="match status" value="1"/>
</dbReference>
<dbReference type="InterPro" id="IPR018244">
    <property type="entry name" value="Allrgn_V5/Tpx1_CS"/>
</dbReference>
<dbReference type="GO" id="GO:0005576">
    <property type="term" value="C:extracellular region"/>
    <property type="evidence" value="ECO:0007669"/>
    <property type="project" value="UniProtKB-SubCell"/>
</dbReference>
<protein>
    <recommendedName>
        <fullName evidence="4">SCP domain-containing protein</fullName>
    </recommendedName>
</protein>
<keyword evidence="6" id="KW-1185">Reference proteome</keyword>